<dbReference type="PANTHER" id="PTHR31170">
    <property type="entry name" value="BNAC04G53230D PROTEIN"/>
    <property type="match status" value="1"/>
</dbReference>
<dbReference type="AlphaFoldDB" id="A0AA35ZBT8"/>
<protein>
    <submittedName>
        <fullName evidence="1">Uncharacterized protein</fullName>
    </submittedName>
</protein>
<dbReference type="Proteomes" id="UP001177003">
    <property type="component" value="Chromosome 6"/>
</dbReference>
<accession>A0AA35ZBT8</accession>
<dbReference type="PANTHER" id="PTHR31170:SF25">
    <property type="entry name" value="BNAA09G04570D PROTEIN"/>
    <property type="match status" value="1"/>
</dbReference>
<dbReference type="EMBL" id="OX465082">
    <property type="protein sequence ID" value="CAI9289309.1"/>
    <property type="molecule type" value="Genomic_DNA"/>
</dbReference>
<gene>
    <name evidence="1" type="ORF">LSALG_LOCUS28553</name>
</gene>
<name>A0AA35ZBT8_LACSI</name>
<evidence type="ECO:0000313" key="2">
    <source>
        <dbReference type="Proteomes" id="UP001177003"/>
    </source>
</evidence>
<organism evidence="1 2">
    <name type="scientific">Lactuca saligna</name>
    <name type="common">Willowleaf lettuce</name>
    <dbReference type="NCBI Taxonomy" id="75948"/>
    <lineage>
        <taxon>Eukaryota</taxon>
        <taxon>Viridiplantae</taxon>
        <taxon>Streptophyta</taxon>
        <taxon>Embryophyta</taxon>
        <taxon>Tracheophyta</taxon>
        <taxon>Spermatophyta</taxon>
        <taxon>Magnoliopsida</taxon>
        <taxon>eudicotyledons</taxon>
        <taxon>Gunneridae</taxon>
        <taxon>Pentapetalae</taxon>
        <taxon>asterids</taxon>
        <taxon>campanulids</taxon>
        <taxon>Asterales</taxon>
        <taxon>Asteraceae</taxon>
        <taxon>Cichorioideae</taxon>
        <taxon>Cichorieae</taxon>
        <taxon>Lactucinae</taxon>
        <taxon>Lactuca</taxon>
    </lineage>
</organism>
<reference evidence="1" key="1">
    <citation type="submission" date="2023-04" db="EMBL/GenBank/DDBJ databases">
        <authorList>
            <person name="Vijverberg K."/>
            <person name="Xiong W."/>
            <person name="Schranz E."/>
        </authorList>
    </citation>
    <scope>NUCLEOTIDE SEQUENCE</scope>
</reference>
<evidence type="ECO:0000313" key="1">
    <source>
        <dbReference type="EMBL" id="CAI9289309.1"/>
    </source>
</evidence>
<dbReference type="InterPro" id="IPR004158">
    <property type="entry name" value="DUF247_pln"/>
</dbReference>
<keyword evidence="2" id="KW-1185">Reference proteome</keyword>
<dbReference type="Pfam" id="PF03140">
    <property type="entry name" value="DUF247"/>
    <property type="match status" value="1"/>
</dbReference>
<sequence length="511" mass="60366">MRQYETHNFVCSSCDSCESEISSKMELDLHVSQTQASKEIVLEEHVSLVSSIKKKMLKAMEDYKWKYLNTLLSRATNVEARLGKCIETLKVLEDKARKCYGEEIHMQSDEFVEMMLIDGCFIIELFNKSCCKGTRRRGDPFLATYEVFYRLRHDLILLENQIPFFILDHLFHIVPTPKQCGDYSLIELAFRFFKKTVHEDPYYIRERYGQEIHHLLDLIHQSFIPKTHIFQLHSKQPLLKIVIPKVTELHRTGAEIKGSKSRNILEVKLNNGVLTIPNLIHHDLMEIVLRNLIAMENCCYDATKYVTSYAFLMKSLIQSIDDAKFLLKKRIFDKDEDFFTLFDNISIDVDAKDFYYGELCEDFDKFAKVDINIRVKFLQNVREALRNVQEGGNRRQPRYDEHRVVEEFKASELPKFVSGTDPEHYLEWKRKIKRMFGFKEVDDEKRCKYAILKLSGGASWWFEGLKAKRTHEGKKKNCSWLSLKRKLIKNIFLLLIEFPLKRRLLIRGKKR</sequence>
<proteinExistence type="predicted"/>